<dbReference type="RefSeq" id="WP_026625876.1">
    <property type="nucleotide sequence ID" value="NZ_AP028867.1"/>
</dbReference>
<dbReference type="FunFam" id="3.30.420.10:FF:000045">
    <property type="entry name" value="3'-5' exonuclease DinG"/>
    <property type="match status" value="1"/>
</dbReference>
<evidence type="ECO:0000256" key="2">
    <source>
        <dbReference type="ARBA" id="ARBA00026073"/>
    </source>
</evidence>
<organism evidence="4 5">
    <name type="scientific">Dysgonomonas capnocytophagoides</name>
    <dbReference type="NCBI Taxonomy" id="45254"/>
    <lineage>
        <taxon>Bacteria</taxon>
        <taxon>Pseudomonadati</taxon>
        <taxon>Bacteroidota</taxon>
        <taxon>Bacteroidia</taxon>
        <taxon>Bacteroidales</taxon>
        <taxon>Dysgonomonadaceae</taxon>
        <taxon>Dysgonomonas</taxon>
    </lineage>
</organism>
<dbReference type="OrthoDB" id="9803913at2"/>
<dbReference type="Pfam" id="PF16473">
    <property type="entry name" value="Rv2179c-like"/>
    <property type="match status" value="1"/>
</dbReference>
<dbReference type="AlphaFoldDB" id="A0A4Y8L198"/>
<dbReference type="PANTHER" id="PTHR30231">
    <property type="entry name" value="DNA POLYMERASE III SUBUNIT EPSILON"/>
    <property type="match status" value="1"/>
</dbReference>
<dbReference type="InterPro" id="IPR013520">
    <property type="entry name" value="Ribonucl_H"/>
</dbReference>
<reference evidence="4 5" key="1">
    <citation type="submission" date="2019-03" db="EMBL/GenBank/DDBJ databases">
        <title>San Antonio Military Medical Center submission to MRSN (WRAIR), pending publication.</title>
        <authorList>
            <person name="Blyth D.M."/>
            <person name="Mccarthy S.L."/>
            <person name="Schall S.E."/>
            <person name="Stam J.A."/>
            <person name="Ong A.C."/>
            <person name="Mcgann P.T."/>
        </authorList>
    </citation>
    <scope>NUCLEOTIDE SEQUENCE [LARGE SCALE GENOMIC DNA]</scope>
    <source>
        <strain evidence="4 5">MRSN571793</strain>
    </source>
</reference>
<dbReference type="SMART" id="SM00479">
    <property type="entry name" value="EXOIII"/>
    <property type="match status" value="1"/>
</dbReference>
<proteinExistence type="predicted"/>
<dbReference type="InterPro" id="IPR036397">
    <property type="entry name" value="RNaseH_sf"/>
</dbReference>
<dbReference type="PANTHER" id="PTHR30231:SF42">
    <property type="entry name" value="EXONUCLEASE"/>
    <property type="match status" value="1"/>
</dbReference>
<dbReference type="InterPro" id="IPR012337">
    <property type="entry name" value="RNaseH-like_sf"/>
</dbReference>
<dbReference type="Gene3D" id="3.30.420.10">
    <property type="entry name" value="Ribonuclease H-like superfamily/Ribonuclease H"/>
    <property type="match status" value="1"/>
</dbReference>
<dbReference type="GO" id="GO:0006259">
    <property type="term" value="P:DNA metabolic process"/>
    <property type="evidence" value="ECO:0007669"/>
    <property type="project" value="UniProtKB-ARBA"/>
</dbReference>
<comment type="subunit">
    <text evidence="2">DNA polymerase III contains a core (composed of alpha, epsilon and theta chains) that associates with a tau subunit. This core dimerizes to form the POLIII' complex. PolIII' associates with the gamma complex (composed of gamma, delta, delta', psi and chi chains) and with the beta chain to form the complete DNA polymerase III complex.</text>
</comment>
<dbReference type="GO" id="GO:0005829">
    <property type="term" value="C:cytosol"/>
    <property type="evidence" value="ECO:0007669"/>
    <property type="project" value="TreeGrafter"/>
</dbReference>
<gene>
    <name evidence="4" type="ORF">E2605_09885</name>
</gene>
<dbReference type="GO" id="GO:0008408">
    <property type="term" value="F:3'-5' exonuclease activity"/>
    <property type="evidence" value="ECO:0007669"/>
    <property type="project" value="TreeGrafter"/>
</dbReference>
<dbReference type="STRING" id="1121485.GCA_000426485_01918"/>
<dbReference type="InterPro" id="IPR033390">
    <property type="entry name" value="Rv2179c-like"/>
</dbReference>
<accession>A0A4Y8L198</accession>
<keyword evidence="5" id="KW-1185">Reference proteome</keyword>
<evidence type="ECO:0000259" key="3">
    <source>
        <dbReference type="SMART" id="SM00479"/>
    </source>
</evidence>
<evidence type="ECO:0000313" key="5">
    <source>
        <dbReference type="Proteomes" id="UP000297861"/>
    </source>
</evidence>
<dbReference type="CDD" id="cd06130">
    <property type="entry name" value="DNA_pol_III_epsilon_like"/>
    <property type="match status" value="1"/>
</dbReference>
<dbReference type="SUPFAM" id="SSF53098">
    <property type="entry name" value="Ribonuclease H-like"/>
    <property type="match status" value="1"/>
</dbReference>
<dbReference type="Proteomes" id="UP000297861">
    <property type="component" value="Unassembled WGS sequence"/>
</dbReference>
<sequence>MLRDFAAIDFETANEQMCSICSVGVVVVKDGHISDRFYRLIQPEPNYYKYGNSMVHGLTYEDTKDEAVFSKVWTEVQPLIEGLPLVAHNKGFDESCLKAAFRTYGMDYPDYRFYCTLAASRRLLKYLPNHQLQTVAADCGYILTNHHHALADAEACAEIALQLL</sequence>
<dbReference type="GO" id="GO:0003676">
    <property type="term" value="F:nucleic acid binding"/>
    <property type="evidence" value="ECO:0007669"/>
    <property type="project" value="InterPro"/>
</dbReference>
<evidence type="ECO:0000256" key="1">
    <source>
        <dbReference type="ARBA" id="ARBA00025483"/>
    </source>
</evidence>
<feature type="domain" description="Exonuclease" evidence="3">
    <location>
        <begin position="4"/>
        <end position="164"/>
    </location>
</feature>
<dbReference type="EMBL" id="SOML01000005">
    <property type="protein sequence ID" value="TFD96465.1"/>
    <property type="molecule type" value="Genomic_DNA"/>
</dbReference>
<comment type="function">
    <text evidence="1">DNA polymerase III is a complex, multichain enzyme responsible for most of the replicative synthesis in bacteria. The epsilon subunit contain the editing function and is a proofreading 3'-5' exonuclease.</text>
</comment>
<protein>
    <submittedName>
        <fullName evidence="4">DNA polymerase III subunit epsilon</fullName>
    </submittedName>
</protein>
<evidence type="ECO:0000313" key="4">
    <source>
        <dbReference type="EMBL" id="TFD96465.1"/>
    </source>
</evidence>
<name>A0A4Y8L198_9BACT</name>
<comment type="caution">
    <text evidence="4">The sequence shown here is derived from an EMBL/GenBank/DDBJ whole genome shotgun (WGS) entry which is preliminary data.</text>
</comment>